<evidence type="ECO:0000313" key="12">
    <source>
        <dbReference type="Proteomes" id="UP001157911"/>
    </source>
</evidence>
<feature type="domain" description="POTRA" evidence="10">
    <location>
        <begin position="278"/>
        <end position="357"/>
    </location>
</feature>
<name>A0ABY1N8T4_9BACT</name>
<proteinExistence type="predicted"/>
<accession>A0ABY1N8T4</accession>
<dbReference type="InterPro" id="IPR010827">
    <property type="entry name" value="BamA/TamA_POTRA"/>
</dbReference>
<evidence type="ECO:0000256" key="7">
    <source>
        <dbReference type="ARBA" id="ARBA00023237"/>
    </source>
</evidence>
<dbReference type="InterPro" id="IPR000184">
    <property type="entry name" value="Bac_surfAg_D15"/>
</dbReference>
<dbReference type="Proteomes" id="UP001157911">
    <property type="component" value="Unassembled WGS sequence"/>
</dbReference>
<dbReference type="InterPro" id="IPR034746">
    <property type="entry name" value="POTRA"/>
</dbReference>
<evidence type="ECO:0000256" key="8">
    <source>
        <dbReference type="NCBIfam" id="TIGR03303"/>
    </source>
</evidence>
<feature type="domain" description="POTRA" evidence="10">
    <location>
        <begin position="25"/>
        <end position="96"/>
    </location>
</feature>
<evidence type="ECO:0000256" key="9">
    <source>
        <dbReference type="SAM" id="SignalP"/>
    </source>
</evidence>
<protein>
    <recommendedName>
        <fullName evidence="8">Outer membrane protein assembly factor BamA</fullName>
    </recommendedName>
</protein>
<evidence type="ECO:0000256" key="5">
    <source>
        <dbReference type="ARBA" id="ARBA00022737"/>
    </source>
</evidence>
<dbReference type="Pfam" id="PF07244">
    <property type="entry name" value="POTRA"/>
    <property type="match status" value="5"/>
</dbReference>
<dbReference type="NCBIfam" id="TIGR03303">
    <property type="entry name" value="OM_YaeT"/>
    <property type="match status" value="1"/>
</dbReference>
<gene>
    <name evidence="11" type="ORF">SAMN06265339_0067</name>
</gene>
<dbReference type="Gene3D" id="2.40.160.50">
    <property type="entry name" value="membrane protein fhac: a member of the omp85/tpsb transporter family"/>
    <property type="match status" value="1"/>
</dbReference>
<dbReference type="RefSeq" id="WP_283399581.1">
    <property type="nucleotide sequence ID" value="NZ_FXUB01000001.1"/>
</dbReference>
<dbReference type="PANTHER" id="PTHR12815">
    <property type="entry name" value="SORTING AND ASSEMBLY MACHINERY SAMM50 PROTEIN FAMILY MEMBER"/>
    <property type="match status" value="1"/>
</dbReference>
<evidence type="ECO:0000256" key="2">
    <source>
        <dbReference type="ARBA" id="ARBA00022452"/>
    </source>
</evidence>
<comment type="caution">
    <text evidence="11">The sequence shown here is derived from an EMBL/GenBank/DDBJ whole genome shotgun (WGS) entry which is preliminary data.</text>
</comment>
<dbReference type="InterPro" id="IPR023707">
    <property type="entry name" value="OM_assembly_BamA"/>
</dbReference>
<organism evidence="11 12">
    <name type="scientific">Desulfurobacterium pacificum</name>
    <dbReference type="NCBI Taxonomy" id="240166"/>
    <lineage>
        <taxon>Bacteria</taxon>
        <taxon>Pseudomonadati</taxon>
        <taxon>Aquificota</taxon>
        <taxon>Aquificia</taxon>
        <taxon>Desulfurobacteriales</taxon>
        <taxon>Desulfurobacteriaceae</taxon>
        <taxon>Desulfurobacterium</taxon>
    </lineage>
</organism>
<evidence type="ECO:0000313" key="11">
    <source>
        <dbReference type="EMBL" id="SMP02826.1"/>
    </source>
</evidence>
<keyword evidence="6" id="KW-0472">Membrane</keyword>
<dbReference type="InterPro" id="IPR039910">
    <property type="entry name" value="D15-like"/>
</dbReference>
<evidence type="ECO:0000256" key="1">
    <source>
        <dbReference type="ARBA" id="ARBA00004370"/>
    </source>
</evidence>
<reference evidence="11 12" key="1">
    <citation type="submission" date="2017-05" db="EMBL/GenBank/DDBJ databases">
        <authorList>
            <person name="Varghese N."/>
            <person name="Submissions S."/>
        </authorList>
    </citation>
    <scope>NUCLEOTIDE SEQUENCE [LARGE SCALE GENOMIC DNA]</scope>
    <source>
        <strain evidence="11 12">DSM 15522</strain>
    </source>
</reference>
<feature type="domain" description="POTRA" evidence="10">
    <location>
        <begin position="360"/>
        <end position="432"/>
    </location>
</feature>
<keyword evidence="4 9" id="KW-0732">Signal</keyword>
<keyword evidence="3" id="KW-0812">Transmembrane</keyword>
<evidence type="ECO:0000259" key="10">
    <source>
        <dbReference type="PROSITE" id="PS51779"/>
    </source>
</evidence>
<evidence type="ECO:0000256" key="3">
    <source>
        <dbReference type="ARBA" id="ARBA00022692"/>
    </source>
</evidence>
<keyword evidence="7" id="KW-0998">Cell outer membrane</keyword>
<dbReference type="PROSITE" id="PS51779">
    <property type="entry name" value="POTRA"/>
    <property type="match status" value="3"/>
</dbReference>
<comment type="subcellular location">
    <subcellularLocation>
        <location evidence="1">Membrane</location>
    </subcellularLocation>
</comment>
<dbReference type="PANTHER" id="PTHR12815:SF47">
    <property type="entry name" value="TRANSLOCATION AND ASSEMBLY MODULE SUBUNIT TAMA"/>
    <property type="match status" value="1"/>
</dbReference>
<dbReference type="EMBL" id="FXUB01000001">
    <property type="protein sequence ID" value="SMP02826.1"/>
    <property type="molecule type" value="Genomic_DNA"/>
</dbReference>
<sequence>MKKVFLIIALLFSFTSLSLADNYKGIVEKVEVIGNESVPKSTILYYISEKPGKPYSPELVAKDIKTLFKLGYFENISVDVEKGKKGLILRYFVKEKPIIADIVFKGNSHISSQRLKEELGLTKSEEEEGESKKIQKPLDYKFLDELKLKIQQIYAEKGYPGTRVAYTIDRISPTKAVVTFIIQEGQKANVCDIEIEGNKHVSSKDIKSVLATKEKSILHLRFSAPLSEENLSQDVENIKKLYQEKGYLDVEVAQPEVIKEQGNCYKVIYRIINEGEKYKFGKIIFEGNKLFSSKDLLKLSKKIRPGRTFNQKLVDKLVRKIIRKYGELGFIFANVVPEIKVHPKTHTADVIFHIYEGNRAYVRWINIHGNVATRDRTVRRELDLYETGIFNTVRLERSIRRLFNTGYFENVDVKPKVVGKDKVDVNVNLKERLTGMFSIGAGYSSVSKLVGMVSVSKGNIFGTGDSGAISLQAGSKVFYFDLNYSHRWWLDKPQTLSFALYNRRNEYFTYTSKKTGFSVMVTRRIWEDWHIGLGYLIERDKVTDIAEDASDLIKEEYGSRTIGMTTFFISKDVRDNRFLPHKGEYYRLTTQLASSVFGGDEDFYKLVGDYAYYFNLNDLPIDIELPFVASFHAKIGYADAFGSTSSLPLDYRFYVGGDNTVRGFRWGEAGPKDSNGDPEGANRELVFNFQVGYDVTKMLRLIAFVDVGGGWWDRYELGDMRKSAGVGLRVLTPMGPIRLDLGWKLDRRPGESSSEWHFGMGSYF</sequence>
<dbReference type="Gene3D" id="3.10.20.310">
    <property type="entry name" value="membrane protein fhac"/>
    <property type="match status" value="5"/>
</dbReference>
<keyword evidence="2" id="KW-1134">Transmembrane beta strand</keyword>
<dbReference type="PIRSF" id="PIRSF006076">
    <property type="entry name" value="OM_assembly_OMP85"/>
    <property type="match status" value="1"/>
</dbReference>
<dbReference type="Pfam" id="PF01103">
    <property type="entry name" value="Omp85"/>
    <property type="match status" value="1"/>
</dbReference>
<keyword evidence="5" id="KW-0677">Repeat</keyword>
<evidence type="ECO:0000256" key="4">
    <source>
        <dbReference type="ARBA" id="ARBA00022729"/>
    </source>
</evidence>
<feature type="chain" id="PRO_5046760216" description="Outer membrane protein assembly factor BamA" evidence="9">
    <location>
        <begin position="21"/>
        <end position="764"/>
    </location>
</feature>
<evidence type="ECO:0000256" key="6">
    <source>
        <dbReference type="ARBA" id="ARBA00023136"/>
    </source>
</evidence>
<keyword evidence="12" id="KW-1185">Reference proteome</keyword>
<feature type="signal peptide" evidence="9">
    <location>
        <begin position="1"/>
        <end position="20"/>
    </location>
</feature>